<keyword evidence="3" id="KW-1185">Reference proteome</keyword>
<organism evidence="2 3">
    <name type="scientific">Chimaeribacter arupi</name>
    <dbReference type="NCBI Taxonomy" id="2060066"/>
    <lineage>
        <taxon>Bacteria</taxon>
        <taxon>Pseudomonadati</taxon>
        <taxon>Pseudomonadota</taxon>
        <taxon>Gammaproteobacteria</taxon>
        <taxon>Enterobacterales</taxon>
        <taxon>Yersiniaceae</taxon>
        <taxon>Chimaeribacter</taxon>
    </lineage>
</organism>
<proteinExistence type="predicted"/>
<protein>
    <recommendedName>
        <fullName evidence="1">Biofilm-associated protein BapA-like prefix-like domain-containing protein</fullName>
    </recommendedName>
</protein>
<feature type="domain" description="Biofilm-associated protein BapA-like prefix-like" evidence="1">
    <location>
        <begin position="41"/>
        <end position="112"/>
    </location>
</feature>
<name>A0A2N5EPT0_9GAMM</name>
<comment type="caution">
    <text evidence="2">The sequence shown here is derived from an EMBL/GenBank/DDBJ whole genome shotgun (WGS) entry which is preliminary data.</text>
</comment>
<reference evidence="2 3" key="1">
    <citation type="submission" date="2017-12" db="EMBL/GenBank/DDBJ databases">
        <title>Characterization of six clinical isolates of Enterochimera gen. nov., a novel genus of the Yersiniaciae family and the three species Enterochimera arupensis sp. nov., Enterochimera coloradensis sp. nov, and Enterochimera californica sp. nov.</title>
        <authorList>
            <person name="Rossi A."/>
            <person name="Fisher M."/>
        </authorList>
    </citation>
    <scope>NUCLEOTIDE SEQUENCE [LARGE SCALE GENOMIC DNA]</scope>
    <source>
        <strain evidence="2 3">2016Iso1</strain>
    </source>
</reference>
<gene>
    <name evidence="2" type="ORF">CYR34_06975</name>
</gene>
<dbReference type="NCBIfam" id="NF033677">
    <property type="entry name" value="biofilm_BapA_N"/>
    <property type="match status" value="1"/>
</dbReference>
<dbReference type="NCBIfam" id="NF033510">
    <property type="entry name" value="Ca_tandemer"/>
    <property type="match status" value="18"/>
</dbReference>
<dbReference type="NCBIfam" id="NF012196">
    <property type="entry name" value="Ig_like_ice"/>
    <property type="match status" value="3"/>
</dbReference>
<dbReference type="Proteomes" id="UP000234626">
    <property type="component" value="Unassembled WGS sequence"/>
</dbReference>
<dbReference type="InterPro" id="IPR013783">
    <property type="entry name" value="Ig-like_fold"/>
</dbReference>
<accession>A0A2N5EPT0</accession>
<evidence type="ECO:0000313" key="3">
    <source>
        <dbReference type="Proteomes" id="UP000234626"/>
    </source>
</evidence>
<evidence type="ECO:0000313" key="2">
    <source>
        <dbReference type="EMBL" id="PLR51420.1"/>
    </source>
</evidence>
<sequence>MNNGDNGMDIIYSLLNKRQSMTTATLFSRQTGNLISQIIDASQVISLTEPSVITINNARGWATGYSRSGDDLSLATQDGTTLQYRHFFAAGSAGTLVFDDGSGPATQAVFSHDAGSSSLTPVFKAYHAPVEAAGAARSTQASAADINAVADVDAADTPTITINTFAGDNIINYAEGQVEQVLSGTTTGIEAGQSLTVAFNSIVSFWTEVQADGSWQLTLNAASMYDLLRYGSTEITAESANAAGEEATVSVPFQVLSDWPSVTLNAFAGDNVISGPEDQATQILSGSTSRVEAGQTVTLTLNGNTYTATVDADGYWRTSVPAADVAALPDGAQLVATVTNALGREAGDSATLTVNSSLPSLTVDPFATDNVLSDAEAQSAQTLSGTTTGVEAGQAVTVTLNEITYSTTVAADGSFSLSVPSADLLALYSGQTTIAARAANLAGQETQGSEILTVDFATARLVVDPVAGDNYINASESSYLVLSGTTVDVPAGSWVVITFNDRIFRAEVEADGSWSTYVSDLVVNSFPDGQYPITFSAPGSAPVTLDVGLYIDNQAQLNVQIDTLFGDDVLTPGETLQDQVLTGTTGITGAGQTISAELEGVTHTGSVDNDGNWTITVPAAALQALQNPNGYVYVQAADLAGNSIAVGRSFELVFSPATLTIDPITGDNILTAAETATPLTVSGVSYRVPEGVTITVTLNGKEYTTTAPGNDTWSVQVPAADLAGLTDGVYTVTAATINIDLEPVTTQQDLTVDLAPAPAFSVDPVTGDDILYVDETSGEIVITGRAPVSAVGGSVTVTAFDDPAYRYTGTVAADGTWQVTVPEYNFGGTSNGVYTLVAELTAPDGTTTTTTHDITINVWPFSGDFYFDDFTGDSTLTAEERTQDQVFSGTFASEENDVSGLGITVYMHDNDGQTFAYTGTTDGNGRWSVTIPAADLQQLSEGWSYMTATATDAAGNGASSSREADFAVLPATGGTITVNPIAGDNVLTADEISDGLTISGSSTYMGERYTQIEVEINGTLRIYADYESDWSVTFSREFIATLPDGPLTVTASGYDLSGNRVTTTATLEVNLSDVSTLTLDPVTGDDVISADEAGGEIVITGRAPLSTQGGTVTVTAFDDPAYRYTATVEEGGTWQATVPAGAFSGRANGVYTLVAELTAPDGTVTTLNHDVTSNQLPFSGGFAFYVFAGDDVLNAEEQAQDQILEGEVFSDDGGNVAGLAVTIQMTTFDGQQFTYTTTTGENGYWQVTLPSSDLEQLRNGWVNLVGTVADGAGNTLSNESQFTVLAGIGTLTINPIAGDNVLTADEIGNGLVVSGSGEFLDMPLSLEVTINGVSQGFSDYSSDWSVTFTPQQLAGFPDGPLTVTVTAYDIEFNLITATSTLTVDLGDLQPLTFNPFGGDDNYLDEDELESDQLLSGQAGNLAAGSIVTLTLGEFTYQAEVQADHSWSVLIPSADLQTLPNDATTGISATVTDADGNLLAAGSHTFLLYRTPGELNIDTLAGNGILTADEATVPLVISGTITNGRVGAAVTVDLNGHLYQTTVTASDGSWQVSVPVEDLAQLGNTEYWVSATSTDLSGNEINGLNLLVVDLYVPVITLDPIAGDNIINAAEAAAGVVLSGQSSEAGGVVSVQLNGVAYEAGVDEEGSWQLALPNSALAELEDGRYTLTLSQTGFNGQTTTVTESLLLDADPANRPVLRIHTISHDNVLNGAELQSDQIITGSSENVESGQTLSLKIGGVTYTTQVQPGGGWSLIVPAEDLAALGDGGLTLRAGVTDASGNRATASRNLTIKSDRDGLSIDPVTGDNLINAADAEGAITLTGHTDGVRHGATVRLTLNGEHYTAKVGKDGSWSAKVPAADVAALEEGSATLTACVKSACGQMLYAKAVLTVDTRAPELALLPVTGDNLISLQEAQAGFALTGSAGIAAAGLLVLVVLNGVEYQGKVQASGDWTVAIPAGTLADQPAGDYPLTVSLTDTAGNLTSLTSVVTLEAAPDADATETAALTVTSQTVAASADSTLTSALAVPDTATDTADGTYAIGGQTLTLTESGGEALGGSGNDTILLNTLDFLHIDGGSGTDTLLLAGSDQHLDLTTLGLKIENIDIFDLGNGSNSLTLGLHEAETVRDTPEESLFIRGQGGSQLTLAGDNTWETSGQREVGGLLFDVYHATGLESADLLVQQGILVQQG</sequence>
<dbReference type="Gene3D" id="2.60.40.10">
    <property type="entry name" value="Immunoglobulins"/>
    <property type="match status" value="18"/>
</dbReference>
<dbReference type="RefSeq" id="WP_101834331.1">
    <property type="nucleotide sequence ID" value="NZ_PJZK01000005.1"/>
</dbReference>
<evidence type="ECO:0000259" key="1">
    <source>
        <dbReference type="Pfam" id="PF22783"/>
    </source>
</evidence>
<dbReference type="InterPro" id="IPR048051">
    <property type="entry name" value="BapA-like_prefix-like"/>
</dbReference>
<dbReference type="Pfam" id="PF22783">
    <property type="entry name" value="BapA_N"/>
    <property type="match status" value="1"/>
</dbReference>
<dbReference type="InterPro" id="IPR049826">
    <property type="entry name" value="Ig-like_ice"/>
</dbReference>
<dbReference type="EMBL" id="PJZK01000005">
    <property type="protein sequence ID" value="PLR51420.1"/>
    <property type="molecule type" value="Genomic_DNA"/>
</dbReference>
<dbReference type="OrthoDB" id="8481600at2"/>